<dbReference type="Proteomes" id="UP000827872">
    <property type="component" value="Linkage Group LG01"/>
</dbReference>
<protein>
    <submittedName>
        <fullName evidence="1">Uncharacterized protein</fullName>
    </submittedName>
</protein>
<reference evidence="1" key="1">
    <citation type="submission" date="2021-08" db="EMBL/GenBank/DDBJ databases">
        <title>The first chromosome-level gecko genome reveals the dynamic sex chromosomes of Neotropical dwarf geckos (Sphaerodactylidae: Sphaerodactylus).</title>
        <authorList>
            <person name="Pinto B.J."/>
            <person name="Keating S.E."/>
            <person name="Gamble T."/>
        </authorList>
    </citation>
    <scope>NUCLEOTIDE SEQUENCE</scope>
    <source>
        <strain evidence="1">TG3544</strain>
    </source>
</reference>
<dbReference type="EMBL" id="CM037614">
    <property type="protein sequence ID" value="KAH8016714.1"/>
    <property type="molecule type" value="Genomic_DNA"/>
</dbReference>
<organism evidence="1 2">
    <name type="scientific">Sphaerodactylus townsendi</name>
    <dbReference type="NCBI Taxonomy" id="933632"/>
    <lineage>
        <taxon>Eukaryota</taxon>
        <taxon>Metazoa</taxon>
        <taxon>Chordata</taxon>
        <taxon>Craniata</taxon>
        <taxon>Vertebrata</taxon>
        <taxon>Euteleostomi</taxon>
        <taxon>Lepidosauria</taxon>
        <taxon>Squamata</taxon>
        <taxon>Bifurcata</taxon>
        <taxon>Gekkota</taxon>
        <taxon>Sphaerodactylidae</taxon>
        <taxon>Sphaerodactylus</taxon>
    </lineage>
</organism>
<comment type="caution">
    <text evidence="1">The sequence shown here is derived from an EMBL/GenBank/DDBJ whole genome shotgun (WGS) entry which is preliminary data.</text>
</comment>
<proteinExistence type="predicted"/>
<evidence type="ECO:0000313" key="2">
    <source>
        <dbReference type="Proteomes" id="UP000827872"/>
    </source>
</evidence>
<accession>A0ACB8GAP0</accession>
<evidence type="ECO:0000313" key="1">
    <source>
        <dbReference type="EMBL" id="KAH8016714.1"/>
    </source>
</evidence>
<keyword evidence="2" id="KW-1185">Reference proteome</keyword>
<sequence>MEFELMENDILESLEDLGYKGPLLEDGALTQAVSGGASSPEFTKLCAWLVSELSEADEFQLEMSGLLGEMNCPYTTLISGDVTKRLLNQKNCLLLLTYLISELEAARMLCVNAPPKKAPEGGGSEVFQELKGICIALGMSKPPANITMFQFFSGIEKKLKETLAKVPPNHVGKPLLSKPLGPVHWEKIEAINQAIANEYEVRRKLLVKRLDVTVQSFGWSDRAKSQTEKLAKVYQPKRAILATKSTVSVAHLLAARQDLSKIMRTSSGSIREKTACAINKYLTEVGDPMKLSHRLLRCHHGRKDKMVRSSKVVEEEVEEEAMSHHMVAVEVMNKGVMTEEAEEAMTKEAMTEEAEEDMTRPMEAVEVMNTGVMNEEGEDVVVMIMEAEGEEEEASLREAGLKVEEVAIKMSVIEILITETQAFKLEVITVVAATKELAMVAINLHILEVDIKVVAATTNKTTDTKMGTPVIEAEVVEEGEVAVEVGVAVVGKVVAGEEEVHRTLIKVGSLSSISSMEVINTINLDLDKEDTLLAEATKLPFLDRAHVIEVHYNFPFQISTRSCVEGCFQKMIA</sequence>
<name>A0ACB8GAP0_9SAUR</name>
<gene>
    <name evidence="1" type="ORF">K3G42_022084</name>
</gene>